<accession>A0A2P2DF68</accession>
<proteinExistence type="predicted"/>
<dbReference type="NCBIfam" id="NF047762">
    <property type="entry name" value="lipo_LBF_0142"/>
    <property type="match status" value="1"/>
</dbReference>
<comment type="caution">
    <text evidence="2">The sequence shown here is derived from an EMBL/GenBank/DDBJ whole genome shotgun (WGS) entry which is preliminary data.</text>
</comment>
<dbReference type="Proteomes" id="UP000245206">
    <property type="component" value="Unassembled WGS sequence"/>
</dbReference>
<keyword evidence="2" id="KW-0449">Lipoprotein</keyword>
<feature type="chain" id="PRO_5015136486" evidence="1">
    <location>
        <begin position="28"/>
        <end position="287"/>
    </location>
</feature>
<feature type="signal peptide" evidence="1">
    <location>
        <begin position="1"/>
        <end position="27"/>
    </location>
</feature>
<sequence>MMQVTLMFRSNVLILFSLALFVSCGTADLRPPHLSYDKVDLDLKKKGLAVVTNPPIKELTPGDWKQYKQVQFIIKDVWHSNFVRFFTPIKEPEVRMRVYLDFEADAMQVEFLGGEKKGLIYGLEKKSTYQIAADTGKVYSDDTEVRIYLESLRLYLTLPWRLKDYSIIQYAGTKEKLNQSYEVVYFTSVQMNANPDTDQYVGYFEKKSGALEWMEFTYRELFSFYQGVIKYGFYEPWNNQQYPRRISILDKFEDGDFVHEIRIEKIEIPVKPMEEVDKVLELPEPGK</sequence>
<evidence type="ECO:0000313" key="2">
    <source>
        <dbReference type="EMBL" id="GBF43291.1"/>
    </source>
</evidence>
<evidence type="ECO:0000313" key="3">
    <source>
        <dbReference type="Proteomes" id="UP000245206"/>
    </source>
</evidence>
<dbReference type="AlphaFoldDB" id="A0A2P2DF68"/>
<keyword evidence="1" id="KW-0732">Signal</keyword>
<protein>
    <submittedName>
        <fullName evidence="2">Lipoprotein</fullName>
    </submittedName>
</protein>
<dbReference type="EMBL" id="BFAZ01000009">
    <property type="protein sequence ID" value="GBF43291.1"/>
    <property type="molecule type" value="Genomic_DNA"/>
</dbReference>
<name>A0A2P2DF68_9LEPT</name>
<gene>
    <name evidence="2" type="ORF">LPTSP2_25880</name>
</gene>
<organism evidence="2 3">
    <name type="scientific">Leptospira ellinghausenii</name>
    <dbReference type="NCBI Taxonomy" id="1917822"/>
    <lineage>
        <taxon>Bacteria</taxon>
        <taxon>Pseudomonadati</taxon>
        <taxon>Spirochaetota</taxon>
        <taxon>Spirochaetia</taxon>
        <taxon>Leptospirales</taxon>
        <taxon>Leptospiraceae</taxon>
        <taxon>Leptospira</taxon>
    </lineage>
</organism>
<evidence type="ECO:0000256" key="1">
    <source>
        <dbReference type="SAM" id="SignalP"/>
    </source>
</evidence>
<reference evidence="3" key="1">
    <citation type="journal article" date="2019" name="Microbiol. Immunol.">
        <title>Molecular and phenotypic characterization of Leptospira johnsonii sp. nov., Leptospira ellinghausenii sp. nov. and Leptospira ryugenii sp. nov. isolated from soil and water in Japan.</title>
        <authorList>
            <person name="Masuzawa T."/>
            <person name="Saito M."/>
            <person name="Nakao R."/>
            <person name="Nikaido Y."/>
            <person name="Matsumoto M."/>
            <person name="Ogawa M."/>
            <person name="Yokoyama M."/>
            <person name="Hidaka Y."/>
            <person name="Tomita J."/>
            <person name="Sakakibara K."/>
            <person name="Suzuki K."/>
            <person name="Yasuda S."/>
            <person name="Sato H."/>
            <person name="Yamaguchi M."/>
            <person name="Yoshida S.I."/>
            <person name="Koizumi N."/>
            <person name="Kawamura Y."/>
        </authorList>
    </citation>
    <scope>NUCLEOTIDE SEQUENCE [LARGE SCALE GENOMIC DNA]</scope>
    <source>
        <strain evidence="3">E18</strain>
    </source>
</reference>
<keyword evidence="3" id="KW-1185">Reference proteome</keyword>